<evidence type="ECO:0000313" key="7">
    <source>
        <dbReference type="EMBL" id="OYO25251.1"/>
    </source>
</evidence>
<feature type="transmembrane region" description="Helical" evidence="6">
    <location>
        <begin position="251"/>
        <end position="274"/>
    </location>
</feature>
<keyword evidence="3 6" id="KW-0812">Transmembrane</keyword>
<evidence type="ECO:0000256" key="5">
    <source>
        <dbReference type="ARBA" id="ARBA00023136"/>
    </source>
</evidence>
<dbReference type="PANTHER" id="PTHR23513:SF17">
    <property type="entry name" value="MEMBRANE PROTEIN"/>
    <property type="match status" value="1"/>
</dbReference>
<dbReference type="PANTHER" id="PTHR23513">
    <property type="entry name" value="INTEGRAL MEMBRANE EFFLUX PROTEIN-RELATED"/>
    <property type="match status" value="1"/>
</dbReference>
<comment type="subcellular location">
    <subcellularLocation>
        <location evidence="1">Cell membrane</location>
        <topology evidence="1">Multi-pass membrane protein</topology>
    </subcellularLocation>
</comment>
<keyword evidence="4 6" id="KW-1133">Transmembrane helix</keyword>
<gene>
    <name evidence="7" type="ORF">CGZ93_02060</name>
</gene>
<keyword evidence="5 6" id="KW-0472">Membrane</keyword>
<dbReference type="GO" id="GO:0022857">
    <property type="term" value="F:transmembrane transporter activity"/>
    <property type="evidence" value="ECO:0007669"/>
    <property type="project" value="InterPro"/>
</dbReference>
<dbReference type="InterPro" id="IPR036259">
    <property type="entry name" value="MFS_trans_sf"/>
</dbReference>
<dbReference type="EMBL" id="NMVQ01000001">
    <property type="protein sequence ID" value="OYO25251.1"/>
    <property type="molecule type" value="Genomic_DNA"/>
</dbReference>
<feature type="transmembrane region" description="Helical" evidence="6">
    <location>
        <begin position="408"/>
        <end position="428"/>
    </location>
</feature>
<proteinExistence type="predicted"/>
<comment type="caution">
    <text evidence="7">The sequence shown here is derived from an EMBL/GenBank/DDBJ whole genome shotgun (WGS) entry which is preliminary data.</text>
</comment>
<feature type="transmembrane region" description="Helical" evidence="6">
    <location>
        <begin position="150"/>
        <end position="178"/>
    </location>
</feature>
<feature type="transmembrane region" description="Helical" evidence="6">
    <location>
        <begin position="321"/>
        <end position="339"/>
    </location>
</feature>
<dbReference type="AlphaFoldDB" id="A0A255HC03"/>
<organism evidence="7 8">
    <name type="scientific">Enemella dayhoffiae</name>
    <dbReference type="NCBI Taxonomy" id="2016507"/>
    <lineage>
        <taxon>Bacteria</taxon>
        <taxon>Bacillati</taxon>
        <taxon>Actinomycetota</taxon>
        <taxon>Actinomycetes</taxon>
        <taxon>Propionibacteriales</taxon>
        <taxon>Propionibacteriaceae</taxon>
        <taxon>Enemella</taxon>
    </lineage>
</organism>
<accession>A0A255HC03</accession>
<dbReference type="Proteomes" id="UP000216311">
    <property type="component" value="Unassembled WGS sequence"/>
</dbReference>
<evidence type="ECO:0000313" key="8">
    <source>
        <dbReference type="Proteomes" id="UP000216311"/>
    </source>
</evidence>
<sequence>MRVEFVRGLRRLWRHPLFRRLVAVRIATQASDGTLQIGMAAYVLFSPQQQPDAASIALVLAITLLPFSIIGPFVSLTLDRWNRRQVAVVTDVIRVGIALLLGVLVLNPELREHWTMWLFYAGVLVAMSLNRYLLAGLSAALQHTVDEDEYLIASSVMPTIGPAGVLVGAAVAFGIRFGTGAVLESYQADALVFTTAAAGFALTVVLALRIPRRALGPDLDSAEAQTTPTREVLQGLVHAVGHLRERRPAGIGLVTIGVQRVLYGMTQVATILLFRNWFHRVEEVDAAMADIGMWAGATGAGFIASAALVPPLARRVGVRRSIVVVLVAAGVLQVLPGSIFTLWTLVAAGFGLGICSQSLKICVDTLVQAHVDDDFKGRVFTLYDMIFNACFVLAACLTALLLPADGHTLIGFVALGVLLALTGVAFWLRTHKMGSPTFDRGTAFEEASSGASRAG</sequence>
<feature type="transmembrane region" description="Helical" evidence="6">
    <location>
        <begin position="21"/>
        <end position="44"/>
    </location>
</feature>
<evidence type="ECO:0000256" key="1">
    <source>
        <dbReference type="ARBA" id="ARBA00004651"/>
    </source>
</evidence>
<feature type="transmembrane region" description="Helical" evidence="6">
    <location>
        <begin position="286"/>
        <end position="309"/>
    </location>
</feature>
<dbReference type="GO" id="GO:0005886">
    <property type="term" value="C:plasma membrane"/>
    <property type="evidence" value="ECO:0007669"/>
    <property type="project" value="UniProtKB-SubCell"/>
</dbReference>
<feature type="transmembrane region" description="Helical" evidence="6">
    <location>
        <begin position="379"/>
        <end position="402"/>
    </location>
</feature>
<name>A0A255HC03_9ACTN</name>
<keyword evidence="8" id="KW-1185">Reference proteome</keyword>
<evidence type="ECO:0000256" key="3">
    <source>
        <dbReference type="ARBA" id="ARBA00022692"/>
    </source>
</evidence>
<dbReference type="CDD" id="cd06173">
    <property type="entry name" value="MFS_MefA_like"/>
    <property type="match status" value="1"/>
</dbReference>
<dbReference type="InterPro" id="IPR011701">
    <property type="entry name" value="MFS"/>
</dbReference>
<dbReference type="SUPFAM" id="SSF103473">
    <property type="entry name" value="MFS general substrate transporter"/>
    <property type="match status" value="1"/>
</dbReference>
<feature type="transmembrane region" description="Helical" evidence="6">
    <location>
        <begin position="86"/>
        <end position="105"/>
    </location>
</feature>
<evidence type="ECO:0000256" key="6">
    <source>
        <dbReference type="SAM" id="Phobius"/>
    </source>
</evidence>
<evidence type="ECO:0000256" key="4">
    <source>
        <dbReference type="ARBA" id="ARBA00022989"/>
    </source>
</evidence>
<evidence type="ECO:0000256" key="2">
    <source>
        <dbReference type="ARBA" id="ARBA00022475"/>
    </source>
</evidence>
<protein>
    <submittedName>
        <fullName evidence="7">MFS transporter</fullName>
    </submittedName>
</protein>
<feature type="transmembrane region" description="Helical" evidence="6">
    <location>
        <begin position="56"/>
        <end position="74"/>
    </location>
</feature>
<feature type="transmembrane region" description="Helical" evidence="6">
    <location>
        <begin position="190"/>
        <end position="208"/>
    </location>
</feature>
<feature type="transmembrane region" description="Helical" evidence="6">
    <location>
        <begin position="117"/>
        <end position="138"/>
    </location>
</feature>
<dbReference type="Gene3D" id="1.20.1250.20">
    <property type="entry name" value="MFS general substrate transporter like domains"/>
    <property type="match status" value="1"/>
</dbReference>
<dbReference type="Pfam" id="PF07690">
    <property type="entry name" value="MFS_1"/>
    <property type="match status" value="1"/>
</dbReference>
<keyword evidence="2" id="KW-1003">Cell membrane</keyword>
<reference evidence="7 8" key="1">
    <citation type="submission" date="2017-07" db="EMBL/GenBank/DDBJ databases">
        <title>Draft whole genome sequences of clinical Proprionibacteriaceae strains.</title>
        <authorList>
            <person name="Bernier A.-M."/>
            <person name="Bernard K."/>
            <person name="Domingo M.-C."/>
        </authorList>
    </citation>
    <scope>NUCLEOTIDE SEQUENCE [LARGE SCALE GENOMIC DNA]</scope>
    <source>
        <strain evidence="7 8">NML 130396</strain>
    </source>
</reference>